<dbReference type="EMBL" id="VUJU01016828">
    <property type="protein sequence ID" value="KAF0687388.1"/>
    <property type="molecule type" value="Genomic_DNA"/>
</dbReference>
<gene>
    <name evidence="1" type="ORF">FWK35_00037760</name>
</gene>
<organism evidence="1 2">
    <name type="scientific">Aphis craccivora</name>
    <name type="common">Cowpea aphid</name>
    <dbReference type="NCBI Taxonomy" id="307492"/>
    <lineage>
        <taxon>Eukaryota</taxon>
        <taxon>Metazoa</taxon>
        <taxon>Ecdysozoa</taxon>
        <taxon>Arthropoda</taxon>
        <taxon>Hexapoda</taxon>
        <taxon>Insecta</taxon>
        <taxon>Pterygota</taxon>
        <taxon>Neoptera</taxon>
        <taxon>Paraneoptera</taxon>
        <taxon>Hemiptera</taxon>
        <taxon>Sternorrhyncha</taxon>
        <taxon>Aphidomorpha</taxon>
        <taxon>Aphidoidea</taxon>
        <taxon>Aphididae</taxon>
        <taxon>Aphidini</taxon>
        <taxon>Aphis</taxon>
        <taxon>Aphis</taxon>
    </lineage>
</organism>
<feature type="non-terminal residue" evidence="1">
    <location>
        <position position="1"/>
    </location>
</feature>
<dbReference type="PANTHER" id="PTHR33053">
    <property type="entry name" value="PROTEIN, PUTATIVE-RELATED"/>
    <property type="match status" value="1"/>
</dbReference>
<evidence type="ECO:0000313" key="1">
    <source>
        <dbReference type="EMBL" id="KAF0687388.1"/>
    </source>
</evidence>
<proteinExistence type="predicted"/>
<keyword evidence="2" id="KW-1185">Reference proteome</keyword>
<dbReference type="Proteomes" id="UP000478052">
    <property type="component" value="Unassembled WGS sequence"/>
</dbReference>
<evidence type="ECO:0000313" key="2">
    <source>
        <dbReference type="Proteomes" id="UP000478052"/>
    </source>
</evidence>
<accession>A0A6G0VIE6</accession>
<dbReference type="AlphaFoldDB" id="A0A6G0VIE6"/>
<protein>
    <submittedName>
        <fullName evidence="1">Uncharacterized protein</fullName>
    </submittedName>
</protein>
<comment type="caution">
    <text evidence="1">The sequence shown here is derived from an EMBL/GenBank/DDBJ whole genome shotgun (WGS) entry which is preliminary data.</text>
</comment>
<name>A0A6G0VIE6_APHCR</name>
<sequence length="398" mass="45872">GVKRHKLALPNNLISVLDKKLNEIGQYIPVEFQRAPNVNSRQHPIRDASRWKATELRQILLYTGMVVFRDIVSKEVYEHFLQLCVAIRLLSTNNISSDINNYEKSLLNHFVMSFANIYGKSYMSHNIHIIQHLADDVKKFGSLNNFSAFEFESYMQPMKKKIRTGVKPLQQLIRRYSEDRIFFSKKEEPNKPIGPLNVQCKFKNRPITIDGCEPCYAGWTTEKFVLKINKADNCVGMINGDIVIIENIVTSKLNENILIIGRKFEKLEHFFNIPCLSKLLNITAASELSHLQSWMLNNIKEKMMHLPVDNKTSIIIPLLHLQSSWSVVLFTSTNEVQHVPDNWLVGTDKCWFPYLKTDCKEKFLSASQISKMIKKCAEQNNEDGTIHIITKIAGPFCK</sequence>
<reference evidence="1 2" key="1">
    <citation type="submission" date="2019-08" db="EMBL/GenBank/DDBJ databases">
        <title>Whole genome of Aphis craccivora.</title>
        <authorList>
            <person name="Voronova N.V."/>
            <person name="Shulinski R.S."/>
            <person name="Bandarenka Y.V."/>
            <person name="Zhorov D.G."/>
            <person name="Warner D."/>
        </authorList>
    </citation>
    <scope>NUCLEOTIDE SEQUENCE [LARGE SCALE GENOMIC DNA]</scope>
    <source>
        <strain evidence="1">180601</strain>
        <tissue evidence="1">Whole Body</tissue>
    </source>
</reference>
<dbReference type="OrthoDB" id="7758130at2759"/>